<proteinExistence type="inferred from homology"/>
<dbReference type="SMART" id="SM00220">
    <property type="entry name" value="S_TKc"/>
    <property type="match status" value="1"/>
</dbReference>
<dbReference type="GeneID" id="27421062"/>
<dbReference type="InterPro" id="IPR017441">
    <property type="entry name" value="Protein_kinase_ATP_BS"/>
</dbReference>
<dbReference type="EMBL" id="KI545884">
    <property type="protein sequence ID" value="EST05847.1"/>
    <property type="molecule type" value="Genomic_DNA"/>
</dbReference>
<dbReference type="SUPFAM" id="SSF56112">
    <property type="entry name" value="Protein kinase-like (PK-like)"/>
    <property type="match status" value="1"/>
</dbReference>
<accession>V5GIN3</accession>
<feature type="region of interest" description="Disordered" evidence="9">
    <location>
        <begin position="92"/>
        <end position="131"/>
    </location>
</feature>
<keyword evidence="4 8" id="KW-0418">Kinase</keyword>
<dbReference type="FunFam" id="3.30.200.20:FF:000073">
    <property type="entry name" value="Mitogen-activated protein kinase"/>
    <property type="match status" value="1"/>
</dbReference>
<feature type="binding site" evidence="7">
    <location>
        <position position="253"/>
    </location>
    <ligand>
        <name>ATP</name>
        <dbReference type="ChEBI" id="CHEBI:30616"/>
    </ligand>
</feature>
<dbReference type="InterPro" id="IPR011009">
    <property type="entry name" value="Kinase-like_dom_sf"/>
</dbReference>
<keyword evidence="2 8" id="KW-0808">Transferase</keyword>
<evidence type="ECO:0000256" key="6">
    <source>
        <dbReference type="ARBA" id="ARBA00055111"/>
    </source>
</evidence>
<dbReference type="Gene3D" id="3.30.200.20">
    <property type="entry name" value="Phosphorylase Kinase, domain 1"/>
    <property type="match status" value="1"/>
</dbReference>
<dbReference type="OMA" id="VVCTAEY"/>
<evidence type="ECO:0000313" key="11">
    <source>
        <dbReference type="EMBL" id="EST05847.1"/>
    </source>
</evidence>
<keyword evidence="1 8" id="KW-0723">Serine/threonine-protein kinase</keyword>
<dbReference type="PROSITE" id="PS50011">
    <property type="entry name" value="PROTEIN_KINASE_DOM"/>
    <property type="match status" value="1"/>
</dbReference>
<keyword evidence="8" id="KW-0460">Magnesium</keyword>
<dbReference type="FunFam" id="1.10.510.10:FF:000040">
    <property type="entry name" value="Mitogen-activated protein kinase"/>
    <property type="match status" value="1"/>
</dbReference>
<comment type="function">
    <text evidence="6">Responds to activation by environmental stress by phosphorylating downstream targets.</text>
</comment>
<evidence type="ECO:0000256" key="2">
    <source>
        <dbReference type="ARBA" id="ARBA00022679"/>
    </source>
</evidence>
<keyword evidence="3 7" id="KW-0547">Nucleotide-binding</keyword>
<dbReference type="EC" id="2.7.11.24" evidence="8"/>
<comment type="activity regulation">
    <text evidence="8">Activated by threonine and tyrosine phosphorylation.</text>
</comment>
<keyword evidence="5 7" id="KW-0067">ATP-binding</keyword>
<evidence type="ECO:0000256" key="4">
    <source>
        <dbReference type="ARBA" id="ARBA00022777"/>
    </source>
</evidence>
<evidence type="ECO:0000256" key="8">
    <source>
        <dbReference type="RuleBase" id="RU361165"/>
    </source>
</evidence>
<dbReference type="InterPro" id="IPR008271">
    <property type="entry name" value="Ser/Thr_kinase_AS"/>
</dbReference>
<dbReference type="PROSITE" id="PS00108">
    <property type="entry name" value="PROTEIN_KINASE_ST"/>
    <property type="match status" value="1"/>
</dbReference>
<evidence type="ECO:0000256" key="9">
    <source>
        <dbReference type="SAM" id="MobiDB-lite"/>
    </source>
</evidence>
<dbReference type="OrthoDB" id="192887at2759"/>
<evidence type="ECO:0000259" key="10">
    <source>
        <dbReference type="PROSITE" id="PS50011"/>
    </source>
</evidence>
<name>V5GIN3_KALBG</name>
<reference evidence="12" key="1">
    <citation type="journal article" date="2013" name="Genome Announc.">
        <title>Draft genome sequence of Pseudozyma brasiliensis sp. nov. strain GHG001, a high producer of endo-1,4-xylanase isolated from an insect pest of sugarcane.</title>
        <authorList>
            <person name="Oliveira J.V.D.C."/>
            <person name="dos Santos R.A.C."/>
            <person name="Borges T.A."/>
            <person name="Riano-Pachon D.M."/>
            <person name="Goldman G.H."/>
        </authorList>
    </citation>
    <scope>NUCLEOTIDE SEQUENCE [LARGE SCALE GENOMIC DNA]</scope>
    <source>
        <strain evidence="12">GHG001</strain>
    </source>
</reference>
<feature type="compositionally biased region" description="Low complexity" evidence="9">
    <location>
        <begin position="105"/>
        <end position="122"/>
    </location>
</feature>
<dbReference type="AlphaFoldDB" id="V5GIN3"/>
<gene>
    <name evidence="11" type="ORF">PSEUBRA_SCAF4g04988</name>
</gene>
<dbReference type="Gene3D" id="1.10.510.10">
    <property type="entry name" value="Transferase(Phosphotransferase) domain 1"/>
    <property type="match status" value="1"/>
</dbReference>
<protein>
    <recommendedName>
        <fullName evidence="8">Mitogen-activated protein kinase</fullName>
        <ecNumber evidence="8">2.7.11.24</ecNumber>
    </recommendedName>
</protein>
<dbReference type="eggNOG" id="KOG0660">
    <property type="taxonomic scope" value="Eukaryota"/>
</dbReference>
<comment type="cofactor">
    <cofactor evidence="8">
        <name>Mg(2+)</name>
        <dbReference type="ChEBI" id="CHEBI:18420"/>
    </cofactor>
</comment>
<comment type="similarity">
    <text evidence="8">Belongs to the protein kinase superfamily. Ser/Thr protein kinase family. MAP kinase subfamily.</text>
</comment>
<feature type="compositionally biased region" description="Low complexity" evidence="9">
    <location>
        <begin position="175"/>
        <end position="201"/>
    </location>
</feature>
<evidence type="ECO:0000256" key="3">
    <source>
        <dbReference type="ARBA" id="ARBA00022741"/>
    </source>
</evidence>
<organism evidence="11 12">
    <name type="scientific">Kalmanozyma brasiliensis (strain GHG001)</name>
    <name type="common">Yeast</name>
    <name type="synonym">Pseudozyma brasiliensis</name>
    <dbReference type="NCBI Taxonomy" id="1365824"/>
    <lineage>
        <taxon>Eukaryota</taxon>
        <taxon>Fungi</taxon>
        <taxon>Dikarya</taxon>
        <taxon>Basidiomycota</taxon>
        <taxon>Ustilaginomycotina</taxon>
        <taxon>Ustilaginomycetes</taxon>
        <taxon>Ustilaginales</taxon>
        <taxon>Ustilaginaceae</taxon>
        <taxon>Kalmanozyma</taxon>
    </lineage>
</organism>
<dbReference type="GO" id="GO:0005524">
    <property type="term" value="F:ATP binding"/>
    <property type="evidence" value="ECO:0007669"/>
    <property type="project" value="UniProtKB-UniRule"/>
</dbReference>
<feature type="region of interest" description="Disordered" evidence="9">
    <location>
        <begin position="154"/>
        <end position="211"/>
    </location>
</feature>
<evidence type="ECO:0000313" key="12">
    <source>
        <dbReference type="Proteomes" id="UP000019377"/>
    </source>
</evidence>
<dbReference type="HOGENOM" id="CLU_035162_0_0_1"/>
<dbReference type="Proteomes" id="UP000019377">
    <property type="component" value="Unassembled WGS sequence"/>
</dbReference>
<evidence type="ECO:0000256" key="7">
    <source>
        <dbReference type="PROSITE-ProRule" id="PRU10141"/>
    </source>
</evidence>
<dbReference type="InterPro" id="IPR003527">
    <property type="entry name" value="MAP_kinase_CS"/>
</dbReference>
<dbReference type="CDD" id="cd07849">
    <property type="entry name" value="STKc_ERK1_2_like"/>
    <property type="match status" value="1"/>
</dbReference>
<evidence type="ECO:0000256" key="1">
    <source>
        <dbReference type="ARBA" id="ARBA00022527"/>
    </source>
</evidence>
<dbReference type="PROSITE" id="PS00107">
    <property type="entry name" value="PROTEIN_KINASE_ATP"/>
    <property type="match status" value="1"/>
</dbReference>
<feature type="compositionally biased region" description="Polar residues" evidence="9">
    <location>
        <begin position="161"/>
        <end position="174"/>
    </location>
</feature>
<dbReference type="Pfam" id="PF00069">
    <property type="entry name" value="Pkinase"/>
    <property type="match status" value="1"/>
</dbReference>
<keyword evidence="12" id="KW-1185">Reference proteome</keyword>
<dbReference type="PANTHER" id="PTHR24055">
    <property type="entry name" value="MITOGEN-ACTIVATED PROTEIN KINASE"/>
    <property type="match status" value="1"/>
</dbReference>
<dbReference type="InterPro" id="IPR050117">
    <property type="entry name" value="MAPK"/>
</dbReference>
<comment type="catalytic activity">
    <reaction evidence="8">
        <text>L-threonyl-[protein] + ATP = O-phospho-L-threonyl-[protein] + ADP + H(+)</text>
        <dbReference type="Rhea" id="RHEA:46608"/>
        <dbReference type="Rhea" id="RHEA-COMP:11060"/>
        <dbReference type="Rhea" id="RHEA-COMP:11605"/>
        <dbReference type="ChEBI" id="CHEBI:15378"/>
        <dbReference type="ChEBI" id="CHEBI:30013"/>
        <dbReference type="ChEBI" id="CHEBI:30616"/>
        <dbReference type="ChEBI" id="CHEBI:61977"/>
        <dbReference type="ChEBI" id="CHEBI:456216"/>
        <dbReference type="EC" id="2.7.11.24"/>
    </reaction>
</comment>
<dbReference type="RefSeq" id="XP_016290836.1">
    <property type="nucleotide sequence ID" value="XM_016438369.1"/>
</dbReference>
<sequence>MAHVDNTRVFLDDLGSPSDTALPYDLSNMTIANLPSACCDATSYPCTITDFDACASTSATASCNTSTMPLSRPFDHRAPYAPAVAASGVSAVSVTTHSHRPPSKSHSISSVESLASSSTDAPSTPPHDADDIQFDMATIAKPARASADSYHVGNYIPGMPSQPSHLPQMSNQSVDAATDPATATPHANNNPAPTRAPAADPSHSVSRNDKHKNSISFRVGSKYKVCEIIGEGAYGVVCSAIHRATGQKVAIKKIQPFEHQMFALRTLRELKLLRFFQECDVSENIISILDIIKPSTYEAFTEVYLVQELMETDLHRVIRTQELSDDHCQYFTYQTLRALKPMHCADVIHRDLKPSNVLLNANCDLKVCDFGLARSVLTADQDTGFMTEYVATRWYRAPEIMLTFKQYTKAIDIWAVGCILAEMLTGRPLFPGRDYHQQLSLILDVLGTPTIEEFHNINSRRSRDYIRSMPMRKRRDFRTLFPKASPEAIDFLEKTLTFDPRNRLSVEECLSHPYLAAYHDPDDEPGAPRLDPDFFYFDMQKESITKEDLRKELWYQVQEFQPLLR</sequence>
<dbReference type="PROSITE" id="PS01351">
    <property type="entry name" value="MAPK"/>
    <property type="match status" value="1"/>
</dbReference>
<feature type="domain" description="Protein kinase" evidence="10">
    <location>
        <begin position="223"/>
        <end position="515"/>
    </location>
</feature>
<evidence type="ECO:0000256" key="5">
    <source>
        <dbReference type="ARBA" id="ARBA00022840"/>
    </source>
</evidence>
<dbReference type="GO" id="GO:0004707">
    <property type="term" value="F:MAP kinase activity"/>
    <property type="evidence" value="ECO:0007669"/>
    <property type="project" value="UniProtKB-EC"/>
</dbReference>
<dbReference type="InterPro" id="IPR000719">
    <property type="entry name" value="Prot_kinase_dom"/>
</dbReference>
<dbReference type="STRING" id="1365824.V5GIN3"/>